<protein>
    <submittedName>
        <fullName evidence="1">Uncharacterized protein</fullName>
    </submittedName>
</protein>
<proteinExistence type="predicted"/>
<evidence type="ECO:0000313" key="1">
    <source>
        <dbReference type="EMBL" id="VEL32026.1"/>
    </source>
</evidence>
<comment type="caution">
    <text evidence="1">The sequence shown here is derived from an EMBL/GenBank/DDBJ whole genome shotgun (WGS) entry which is preliminary data.</text>
</comment>
<name>A0A3S5C321_9PLAT</name>
<organism evidence="1 2">
    <name type="scientific">Protopolystoma xenopodis</name>
    <dbReference type="NCBI Taxonomy" id="117903"/>
    <lineage>
        <taxon>Eukaryota</taxon>
        <taxon>Metazoa</taxon>
        <taxon>Spiralia</taxon>
        <taxon>Lophotrochozoa</taxon>
        <taxon>Platyhelminthes</taxon>
        <taxon>Monogenea</taxon>
        <taxon>Polyopisthocotylea</taxon>
        <taxon>Polystomatidea</taxon>
        <taxon>Polystomatidae</taxon>
        <taxon>Protopolystoma</taxon>
    </lineage>
</organism>
<dbReference type="Proteomes" id="UP000784294">
    <property type="component" value="Unassembled WGS sequence"/>
</dbReference>
<dbReference type="AlphaFoldDB" id="A0A3S5C321"/>
<sequence>MRVAGDLEREGFLAWLDKYQAQLVVLAAQISWSESVETALVAMSSAKPNNVEASGDASMTPLQLCLASVERMLTVLADSVLYE</sequence>
<evidence type="ECO:0000313" key="2">
    <source>
        <dbReference type="Proteomes" id="UP000784294"/>
    </source>
</evidence>
<accession>A0A3S5C321</accession>
<feature type="non-terminal residue" evidence="1">
    <location>
        <position position="83"/>
    </location>
</feature>
<dbReference type="OrthoDB" id="3041614at2759"/>
<dbReference type="Gene3D" id="1.20.58.1120">
    <property type="match status" value="1"/>
</dbReference>
<gene>
    <name evidence="1" type="ORF">PXEA_LOCUS25466</name>
</gene>
<keyword evidence="2" id="KW-1185">Reference proteome</keyword>
<reference evidence="1" key="1">
    <citation type="submission" date="2018-11" db="EMBL/GenBank/DDBJ databases">
        <authorList>
            <consortium name="Pathogen Informatics"/>
        </authorList>
    </citation>
    <scope>NUCLEOTIDE SEQUENCE</scope>
</reference>
<dbReference type="EMBL" id="CAAALY010129354">
    <property type="protein sequence ID" value="VEL32026.1"/>
    <property type="molecule type" value="Genomic_DNA"/>
</dbReference>